<dbReference type="Proteomes" id="UP000004913">
    <property type="component" value="Unassembled WGS sequence"/>
</dbReference>
<evidence type="ECO:0000313" key="4">
    <source>
        <dbReference type="Proteomes" id="UP000004913"/>
    </source>
</evidence>
<evidence type="ECO:0000313" key="3">
    <source>
        <dbReference type="EMBL" id="EGJ99223.1"/>
    </source>
</evidence>
<dbReference type="eggNOG" id="COG2311">
    <property type="taxonomic scope" value="Bacteria"/>
</dbReference>
<keyword evidence="1" id="KW-0812">Transmembrane</keyword>
<evidence type="ECO:0000259" key="2">
    <source>
        <dbReference type="Pfam" id="PF04235"/>
    </source>
</evidence>
<dbReference type="EMBL" id="ADLV01000007">
    <property type="protein sequence ID" value="EGJ99223.1"/>
    <property type="molecule type" value="Genomic_DNA"/>
</dbReference>
<comment type="caution">
    <text evidence="3">The sequence shown here is derived from an EMBL/GenBank/DDBJ whole genome shotgun (WGS) entry which is preliminary data.</text>
</comment>
<dbReference type="AlphaFoldDB" id="F5ITY0"/>
<feature type="domain" description="DUF418" evidence="2">
    <location>
        <begin position="230"/>
        <end position="391"/>
    </location>
</feature>
<feature type="transmembrane region" description="Helical" evidence="1">
    <location>
        <begin position="286"/>
        <end position="305"/>
    </location>
</feature>
<gene>
    <name evidence="3" type="ORF">HMPREF9455_00547</name>
</gene>
<sequence length="395" mass="45246">MQSSTTLTSNNRIEIADVLRGFAVMGITLIHFIERFSLNSFPEETSNFLIFTDRVIWDSIFFTFSGKAYCIFALLFGFSFFIQDNSQKEKGKDFRGRFAWRLVLLFFIACINSTLFPGEILVLYALLGYVMIAVCRLSTRTIAVIAVILLLQPLEWGQIIYAVINPGYVINAEFDGPYWEIVNTVQKEGSFLEMCKTAIWTGNIANMGWMLLHGRVTQTAALFMIGMLIGRSNVFIYSEKNMKLWAKVFIAVTLAFFPIYGLIAVLPDFIDREALLVPSILILKSLSNIAFTGILFAGVILIYYLTRFKHVLHQLAPYGRMSLTNYLSQSLIGGFLFYNWGLGLYRHTGITTCFLMGIGMFLIQFFFCRWWLRSHRQGPLEWLWKKATWIKIGKG</sequence>
<dbReference type="InterPro" id="IPR052529">
    <property type="entry name" value="Bact_Transport_Assoc"/>
</dbReference>
<dbReference type="PANTHER" id="PTHR30590:SF2">
    <property type="entry name" value="INNER MEMBRANE PROTEIN"/>
    <property type="match status" value="1"/>
</dbReference>
<dbReference type="InterPro" id="IPR007349">
    <property type="entry name" value="DUF418"/>
</dbReference>
<feature type="transmembrane region" description="Helical" evidence="1">
    <location>
        <begin position="56"/>
        <end position="78"/>
    </location>
</feature>
<accession>F5ITY0</accession>
<feature type="transmembrane region" description="Helical" evidence="1">
    <location>
        <begin position="216"/>
        <end position="237"/>
    </location>
</feature>
<feature type="transmembrane region" description="Helical" evidence="1">
    <location>
        <begin position="244"/>
        <end position="266"/>
    </location>
</feature>
<proteinExistence type="predicted"/>
<feature type="transmembrane region" description="Helical" evidence="1">
    <location>
        <begin position="18"/>
        <end position="36"/>
    </location>
</feature>
<dbReference type="HOGENOM" id="CLU_039610_0_0_10"/>
<dbReference type="OrthoDB" id="9807744at2"/>
<feature type="transmembrane region" description="Helical" evidence="1">
    <location>
        <begin position="121"/>
        <end position="137"/>
    </location>
</feature>
<organism evidence="3 4">
    <name type="scientific">Dysgonomonas gadei ATCC BAA-286</name>
    <dbReference type="NCBI Taxonomy" id="742766"/>
    <lineage>
        <taxon>Bacteria</taxon>
        <taxon>Pseudomonadati</taxon>
        <taxon>Bacteroidota</taxon>
        <taxon>Bacteroidia</taxon>
        <taxon>Bacteroidales</taxon>
        <taxon>Dysgonomonadaceae</taxon>
        <taxon>Dysgonomonas</taxon>
    </lineage>
</organism>
<dbReference type="RefSeq" id="WP_006798054.1">
    <property type="nucleotide sequence ID" value="NZ_GL891979.1"/>
</dbReference>
<protein>
    <recommendedName>
        <fullName evidence="2">DUF418 domain-containing protein</fullName>
    </recommendedName>
</protein>
<keyword evidence="1" id="KW-1133">Transmembrane helix</keyword>
<feature type="transmembrane region" description="Helical" evidence="1">
    <location>
        <begin position="144"/>
        <end position="164"/>
    </location>
</feature>
<reference evidence="3 4" key="1">
    <citation type="submission" date="2011-04" db="EMBL/GenBank/DDBJ databases">
        <title>The Genome Sequence of Dysgonomonas gadei ATCC BAA-286.</title>
        <authorList>
            <consortium name="The Broad Institute Genome Sequencing Platform"/>
            <person name="Earl A."/>
            <person name="Ward D."/>
            <person name="Feldgarden M."/>
            <person name="Gevers D."/>
            <person name="Pudlo N."/>
            <person name="Martens E."/>
            <person name="Allen-Vercoe E."/>
            <person name="Young S.K."/>
            <person name="Zeng Q."/>
            <person name="Gargeya S."/>
            <person name="Fitzgerald M."/>
            <person name="Haas B."/>
            <person name="Abouelleil A."/>
            <person name="Alvarado L."/>
            <person name="Arachchi H.M."/>
            <person name="Berlin A."/>
            <person name="Brown A."/>
            <person name="Chapman S.B."/>
            <person name="Chen Z."/>
            <person name="Dunbar C."/>
            <person name="Freedman E."/>
            <person name="Gearin G."/>
            <person name="Gellesch M."/>
            <person name="Goldberg J."/>
            <person name="Griggs A."/>
            <person name="Gujja S."/>
            <person name="Heiman D."/>
            <person name="Howarth C."/>
            <person name="Larson L."/>
            <person name="Lui A."/>
            <person name="MacDonald P.J.P."/>
            <person name="Mehta T."/>
            <person name="Montmayeur A."/>
            <person name="Murphy C."/>
            <person name="Neiman D."/>
            <person name="Pearson M."/>
            <person name="Priest M."/>
            <person name="Roberts A."/>
            <person name="Saif S."/>
            <person name="Shea T."/>
            <person name="Shenoy N."/>
            <person name="Sisk P."/>
            <person name="Stolte C."/>
            <person name="Sykes S."/>
            <person name="Yandava C."/>
            <person name="Wortman J."/>
            <person name="Nusbaum C."/>
            <person name="Birren B."/>
        </authorList>
    </citation>
    <scope>NUCLEOTIDE SEQUENCE [LARGE SCALE GENOMIC DNA]</scope>
    <source>
        <strain evidence="3 4">ATCC BAA-286</strain>
    </source>
</reference>
<keyword evidence="4" id="KW-1185">Reference proteome</keyword>
<name>F5ITY0_9BACT</name>
<feature type="transmembrane region" description="Helical" evidence="1">
    <location>
        <begin position="349"/>
        <end position="372"/>
    </location>
</feature>
<feature type="transmembrane region" description="Helical" evidence="1">
    <location>
        <begin position="98"/>
        <end position="115"/>
    </location>
</feature>
<keyword evidence="1" id="KW-0472">Membrane</keyword>
<evidence type="ECO:0000256" key="1">
    <source>
        <dbReference type="SAM" id="Phobius"/>
    </source>
</evidence>
<dbReference type="PANTHER" id="PTHR30590">
    <property type="entry name" value="INNER MEMBRANE PROTEIN"/>
    <property type="match status" value="1"/>
</dbReference>
<dbReference type="Pfam" id="PF04235">
    <property type="entry name" value="DUF418"/>
    <property type="match status" value="1"/>
</dbReference>
<feature type="transmembrane region" description="Helical" evidence="1">
    <location>
        <begin position="326"/>
        <end position="343"/>
    </location>
</feature>